<name>A0A380LKQ3_9FIRM</name>
<keyword evidence="1" id="KW-0812">Transmembrane</keyword>
<accession>A0A380LKQ3</accession>
<keyword evidence="1" id="KW-1133">Transmembrane helix</keyword>
<evidence type="ECO:0000313" key="3">
    <source>
        <dbReference type="Proteomes" id="UP000255523"/>
    </source>
</evidence>
<feature type="transmembrane region" description="Helical" evidence="1">
    <location>
        <begin position="41"/>
        <end position="60"/>
    </location>
</feature>
<evidence type="ECO:0000313" key="2">
    <source>
        <dbReference type="EMBL" id="SUO03402.1"/>
    </source>
</evidence>
<sequence length="190" mass="21696">MKPKPFLMKWITTSICVYYLLFCILIFFLRQSLSPGIDTDILFHFLTIAAVLPAAIWFMINAFAKIIHIQKDIAYTKVKKVVHSALCLCIILLGAWAGFTKGILPALDLFYLQDPQTVILYDAQLSHSQDFSRFTIQGQDKHKKTRSFKLETTLLMNLPLQKGQITLPGETIQLEYYPFTGFVVSLENIS</sequence>
<dbReference type="Proteomes" id="UP000255523">
    <property type="component" value="Unassembled WGS sequence"/>
</dbReference>
<feature type="transmembrane region" description="Helical" evidence="1">
    <location>
        <begin position="81"/>
        <end position="99"/>
    </location>
</feature>
<dbReference type="EMBL" id="UHFX01000003">
    <property type="protein sequence ID" value="SUO03402.1"/>
    <property type="molecule type" value="Genomic_DNA"/>
</dbReference>
<gene>
    <name evidence="2" type="ORF">NCTC11087_00263</name>
</gene>
<reference evidence="2 3" key="1">
    <citation type="submission" date="2018-06" db="EMBL/GenBank/DDBJ databases">
        <authorList>
            <consortium name="Pathogen Informatics"/>
            <person name="Doyle S."/>
        </authorList>
    </citation>
    <scope>NUCLEOTIDE SEQUENCE [LARGE SCALE GENOMIC DNA]</scope>
    <source>
        <strain evidence="2 3">NCTC11087</strain>
    </source>
</reference>
<dbReference type="GeneID" id="77461257"/>
<feature type="transmembrane region" description="Helical" evidence="1">
    <location>
        <begin position="7"/>
        <end position="29"/>
    </location>
</feature>
<dbReference type="RefSeq" id="WP_022789825.1">
    <property type="nucleotide sequence ID" value="NZ_JACJIZ010000009.1"/>
</dbReference>
<dbReference type="AlphaFoldDB" id="A0A380LKQ3"/>
<organism evidence="2 3">
    <name type="scientific">Faecalicoccus pleomorphus</name>
    <dbReference type="NCBI Taxonomy" id="1323"/>
    <lineage>
        <taxon>Bacteria</taxon>
        <taxon>Bacillati</taxon>
        <taxon>Bacillota</taxon>
        <taxon>Erysipelotrichia</taxon>
        <taxon>Erysipelotrichales</taxon>
        <taxon>Erysipelotrichaceae</taxon>
        <taxon>Faecalicoccus</taxon>
    </lineage>
</organism>
<proteinExistence type="predicted"/>
<keyword evidence="1" id="KW-0472">Membrane</keyword>
<keyword evidence="3" id="KW-1185">Reference proteome</keyword>
<evidence type="ECO:0000256" key="1">
    <source>
        <dbReference type="SAM" id="Phobius"/>
    </source>
</evidence>
<protein>
    <submittedName>
        <fullName evidence="2">Uncharacterized protein</fullName>
    </submittedName>
</protein>